<keyword evidence="5" id="KW-1185">Reference proteome</keyword>
<dbReference type="KEGG" id="hcz:G9Q37_11075"/>
<dbReference type="Proteomes" id="UP000503162">
    <property type="component" value="Chromosome"/>
</dbReference>
<dbReference type="EMBL" id="CP049989">
    <property type="protein sequence ID" value="QIM52654.1"/>
    <property type="molecule type" value="Genomic_DNA"/>
</dbReference>
<dbReference type="RefSeq" id="WP_166227256.1">
    <property type="nucleotide sequence ID" value="NZ_CP049989.1"/>
</dbReference>
<dbReference type="Pfam" id="PF00072">
    <property type="entry name" value="Response_reg"/>
    <property type="match status" value="1"/>
</dbReference>
<evidence type="ECO:0000259" key="3">
    <source>
        <dbReference type="PROSITE" id="PS50110"/>
    </source>
</evidence>
<evidence type="ECO:0000313" key="4">
    <source>
        <dbReference type="EMBL" id="QIM52654.1"/>
    </source>
</evidence>
<feature type="repeat" description="TPR" evidence="2">
    <location>
        <begin position="236"/>
        <end position="269"/>
    </location>
</feature>
<feature type="domain" description="Response regulatory" evidence="3">
    <location>
        <begin position="12"/>
        <end position="132"/>
    </location>
</feature>
<dbReference type="SUPFAM" id="SSF52172">
    <property type="entry name" value="CheY-like"/>
    <property type="match status" value="1"/>
</dbReference>
<dbReference type="SMART" id="SM00448">
    <property type="entry name" value="REC"/>
    <property type="match status" value="1"/>
</dbReference>
<keyword evidence="2" id="KW-0802">TPR repeat</keyword>
<dbReference type="Gene3D" id="3.40.50.2300">
    <property type="match status" value="1"/>
</dbReference>
<dbReference type="Gene3D" id="1.25.40.10">
    <property type="entry name" value="Tetratricopeptide repeat domain"/>
    <property type="match status" value="1"/>
</dbReference>
<dbReference type="InterPro" id="IPR011006">
    <property type="entry name" value="CheY-like_superfamily"/>
</dbReference>
<dbReference type="InterPro" id="IPR011990">
    <property type="entry name" value="TPR-like_helical_dom_sf"/>
</dbReference>
<reference evidence="4 5" key="1">
    <citation type="submission" date="2020-03" db="EMBL/GenBank/DDBJ databases">
        <title>Hydrogenophaga sp. nov. isolated from cyanobacterial mat.</title>
        <authorList>
            <person name="Thorat V."/>
            <person name="Kirdat K."/>
            <person name="Tiwarekar B."/>
            <person name="Costa E.D."/>
            <person name="Yadav A."/>
        </authorList>
    </citation>
    <scope>NUCLEOTIDE SEQUENCE [LARGE SCALE GENOMIC DNA]</scope>
    <source>
        <strain evidence="4 5">BA0156</strain>
    </source>
</reference>
<evidence type="ECO:0000256" key="1">
    <source>
        <dbReference type="PROSITE-ProRule" id="PRU00169"/>
    </source>
</evidence>
<name>A0A6G8IHI5_9BURK</name>
<dbReference type="GO" id="GO:0000160">
    <property type="term" value="P:phosphorelay signal transduction system"/>
    <property type="evidence" value="ECO:0007669"/>
    <property type="project" value="InterPro"/>
</dbReference>
<sequence length="557" mass="61149">MRFLDNPLHESQALVIEGNAQSRSIIVAQLRELGVGHVSQCARVNDARRKLEAQRFDVVVCEQRFDKESGSGQELLDDLRRQQILPFYTVFIMLTAEASYSKVAEAAESALDAYLLKPHTGARLGESILSARARKRALQAIFSAIDEQDFERAATLCLERFHARQDYWLYAARIGAELLLRGARLDEARQLYEAVIAAKTLPWARLGVARAQLEAGQPAKAVTTLEALLADDDGYADAYDVMGRAHFELGNFEQALSTYAMATRLTPSAVSRLLKHGMLAFYGGDRAEGVELLDRAARLGVDSKLFDPQALVLLALARLDNNDTRGLQRCVEQLARNADRSFEPERPRRLHRFATAINALHHKNNAEVQAIATEFMKQVRDPAFDVETACNLLTLMTRMVDRGAAPPDAEGVVNAIALRFGTSRAMSELLGCAAKGQAAWTKALASGHAQVLKISEEAMRLSLKGDPGGTVEQLLSEAERLCNAKLIESAHQVLQRYGERIVARGPLQQRVDTLRGLYRMASLRLGEQTGHSTGAVPLSSGFKKPERAGLLDAAPAA</sequence>
<dbReference type="PROSITE" id="PS50293">
    <property type="entry name" value="TPR_REGION"/>
    <property type="match status" value="1"/>
</dbReference>
<evidence type="ECO:0000313" key="5">
    <source>
        <dbReference type="Proteomes" id="UP000503162"/>
    </source>
</evidence>
<accession>A0A6G8IHI5</accession>
<dbReference type="AlphaFoldDB" id="A0A6G8IHI5"/>
<dbReference type="PROSITE" id="PS50110">
    <property type="entry name" value="RESPONSE_REGULATORY"/>
    <property type="match status" value="1"/>
</dbReference>
<dbReference type="Pfam" id="PF14559">
    <property type="entry name" value="TPR_19"/>
    <property type="match status" value="1"/>
</dbReference>
<gene>
    <name evidence="4" type="ORF">G9Q37_11075</name>
</gene>
<dbReference type="PROSITE" id="PS50005">
    <property type="entry name" value="TPR"/>
    <property type="match status" value="1"/>
</dbReference>
<organism evidence="4 5">
    <name type="scientific">Hydrogenophaga crocea</name>
    <dbReference type="NCBI Taxonomy" id="2716225"/>
    <lineage>
        <taxon>Bacteria</taxon>
        <taxon>Pseudomonadati</taxon>
        <taxon>Pseudomonadota</taxon>
        <taxon>Betaproteobacteria</taxon>
        <taxon>Burkholderiales</taxon>
        <taxon>Comamonadaceae</taxon>
        <taxon>Hydrogenophaga</taxon>
    </lineage>
</organism>
<comment type="caution">
    <text evidence="1">Lacks conserved residue(s) required for the propagation of feature annotation.</text>
</comment>
<proteinExistence type="predicted"/>
<dbReference type="InterPro" id="IPR019734">
    <property type="entry name" value="TPR_rpt"/>
</dbReference>
<dbReference type="SUPFAM" id="SSF48452">
    <property type="entry name" value="TPR-like"/>
    <property type="match status" value="1"/>
</dbReference>
<dbReference type="InterPro" id="IPR001789">
    <property type="entry name" value="Sig_transdc_resp-reg_receiver"/>
</dbReference>
<evidence type="ECO:0000256" key="2">
    <source>
        <dbReference type="PROSITE-ProRule" id="PRU00339"/>
    </source>
</evidence>
<protein>
    <submittedName>
        <fullName evidence="4">Response regulator</fullName>
    </submittedName>
</protein>